<dbReference type="OrthoDB" id="21513at2759"/>
<protein>
    <recommendedName>
        <fullName evidence="1">Elongin-A</fullName>
    </recommendedName>
</protein>
<evidence type="ECO:0000259" key="3">
    <source>
        <dbReference type="PROSITE" id="PS50181"/>
    </source>
</evidence>
<evidence type="ECO:0000256" key="1">
    <source>
        <dbReference type="ARBA" id="ARBA00021346"/>
    </source>
</evidence>
<dbReference type="GO" id="GO:0006368">
    <property type="term" value="P:transcription elongation by RNA polymerase II"/>
    <property type="evidence" value="ECO:0007669"/>
    <property type="project" value="InterPro"/>
</dbReference>
<reference evidence="4 5" key="1">
    <citation type="journal article" date="2019" name="Nat. Ecol. Evol.">
        <title>Megaphylogeny resolves global patterns of mushroom evolution.</title>
        <authorList>
            <person name="Varga T."/>
            <person name="Krizsan K."/>
            <person name="Foldi C."/>
            <person name="Dima B."/>
            <person name="Sanchez-Garcia M."/>
            <person name="Sanchez-Ramirez S."/>
            <person name="Szollosi G.J."/>
            <person name="Szarkandi J.G."/>
            <person name="Papp V."/>
            <person name="Albert L."/>
            <person name="Andreopoulos W."/>
            <person name="Angelini C."/>
            <person name="Antonin V."/>
            <person name="Barry K.W."/>
            <person name="Bougher N.L."/>
            <person name="Buchanan P."/>
            <person name="Buyck B."/>
            <person name="Bense V."/>
            <person name="Catcheside P."/>
            <person name="Chovatia M."/>
            <person name="Cooper J."/>
            <person name="Damon W."/>
            <person name="Desjardin D."/>
            <person name="Finy P."/>
            <person name="Geml J."/>
            <person name="Haridas S."/>
            <person name="Hughes K."/>
            <person name="Justo A."/>
            <person name="Karasinski D."/>
            <person name="Kautmanova I."/>
            <person name="Kiss B."/>
            <person name="Kocsube S."/>
            <person name="Kotiranta H."/>
            <person name="LaButti K.M."/>
            <person name="Lechner B.E."/>
            <person name="Liimatainen K."/>
            <person name="Lipzen A."/>
            <person name="Lukacs Z."/>
            <person name="Mihaltcheva S."/>
            <person name="Morgado L.N."/>
            <person name="Niskanen T."/>
            <person name="Noordeloos M.E."/>
            <person name="Ohm R.A."/>
            <person name="Ortiz-Santana B."/>
            <person name="Ovrebo C."/>
            <person name="Racz N."/>
            <person name="Riley R."/>
            <person name="Savchenko A."/>
            <person name="Shiryaev A."/>
            <person name="Soop K."/>
            <person name="Spirin V."/>
            <person name="Szebenyi C."/>
            <person name="Tomsovsky M."/>
            <person name="Tulloss R.E."/>
            <person name="Uehling J."/>
            <person name="Grigoriev I.V."/>
            <person name="Vagvolgyi C."/>
            <person name="Papp T."/>
            <person name="Martin F.M."/>
            <person name="Miettinen O."/>
            <person name="Hibbett D.S."/>
            <person name="Nagy L.G."/>
        </authorList>
    </citation>
    <scope>NUCLEOTIDE SEQUENCE [LARGE SCALE GENOMIC DNA]</scope>
    <source>
        <strain evidence="4 5">OMC1185</strain>
    </source>
</reference>
<dbReference type="InterPro" id="IPR001810">
    <property type="entry name" value="F-box_dom"/>
</dbReference>
<keyword evidence="5" id="KW-1185">Reference proteome</keyword>
<dbReference type="EMBL" id="ML213505">
    <property type="protein sequence ID" value="TFK54697.1"/>
    <property type="molecule type" value="Genomic_DNA"/>
</dbReference>
<accession>A0A5C3NCU8</accession>
<dbReference type="PANTHER" id="PTHR15141">
    <property type="entry name" value="TRANSCRIPTION ELONGATION FACTOR B POLYPEPTIDE 3"/>
    <property type="match status" value="1"/>
</dbReference>
<dbReference type="Pfam" id="PF06881">
    <property type="entry name" value="Elongin_A"/>
    <property type="match status" value="1"/>
</dbReference>
<feature type="compositionally biased region" description="Polar residues" evidence="2">
    <location>
        <begin position="153"/>
        <end position="174"/>
    </location>
</feature>
<dbReference type="Proteomes" id="UP000305948">
    <property type="component" value="Unassembled WGS sequence"/>
</dbReference>
<dbReference type="InterPro" id="IPR010684">
    <property type="entry name" value="RNA_pol_II_trans_fac_SIII_A"/>
</dbReference>
<dbReference type="Gene3D" id="6.10.250.3180">
    <property type="match status" value="1"/>
</dbReference>
<evidence type="ECO:0000313" key="4">
    <source>
        <dbReference type="EMBL" id="TFK54697.1"/>
    </source>
</evidence>
<dbReference type="PROSITE" id="PS50181">
    <property type="entry name" value="FBOX"/>
    <property type="match status" value="1"/>
</dbReference>
<gene>
    <name evidence="4" type="ORF">OE88DRAFT_1673844</name>
</gene>
<dbReference type="AlphaFoldDB" id="A0A5C3NCU8"/>
<feature type="domain" description="F-box" evidence="3">
    <location>
        <begin position="30"/>
        <end position="74"/>
    </location>
</feature>
<feature type="compositionally biased region" description="Basic and acidic residues" evidence="2">
    <location>
        <begin position="123"/>
        <end position="137"/>
    </location>
</feature>
<dbReference type="PANTHER" id="PTHR15141:SF76">
    <property type="entry name" value="TRANSCRIPTION ELONGATION FACTOR B POLYPEPTIDE 3"/>
    <property type="match status" value="1"/>
</dbReference>
<sequence length="302" mass="33469">MSDSDQQPSRRFPSLVQYCQRVASNHVDSISTLGDLPCDLIKPILGSCSPETLLRLEEASPHIQDETSDIWRQLCFRKHVVPCTDRYADDEPDSWRGQFFLLEKEQAKRLEEVGSRIRSQRQQAEERKKESQIKLTDRLPPSKRSRAWGGPTQPKSLFQKTRSSASRIQRTMYSSPMLPPMPVAKTYRSLPTSSRSSLLPAAPSAAGTPRVTVTAVRRPSSSSVPVVSSPPSTASTTSAPPTTSATSPPASYSSPPARPEPIRTTKSPVDSKKDPMSKLFMPKHRQSSQLPRQPMATPVHGR</sequence>
<dbReference type="InterPro" id="IPR051870">
    <property type="entry name" value="Elongin-A_domain"/>
</dbReference>
<dbReference type="GO" id="GO:0070449">
    <property type="term" value="C:elongin complex"/>
    <property type="evidence" value="ECO:0007669"/>
    <property type="project" value="InterPro"/>
</dbReference>
<dbReference type="InterPro" id="IPR036047">
    <property type="entry name" value="F-box-like_dom_sf"/>
</dbReference>
<name>A0A5C3NCU8_9AGAM</name>
<dbReference type="SUPFAM" id="SSF81383">
    <property type="entry name" value="F-box domain"/>
    <property type="match status" value="1"/>
</dbReference>
<feature type="compositionally biased region" description="Low complexity" evidence="2">
    <location>
        <begin position="188"/>
        <end position="255"/>
    </location>
</feature>
<feature type="region of interest" description="Disordered" evidence="2">
    <location>
        <begin position="111"/>
        <end position="302"/>
    </location>
</feature>
<dbReference type="STRING" id="5364.A0A5C3NCU8"/>
<organism evidence="4 5">
    <name type="scientific">Heliocybe sulcata</name>
    <dbReference type="NCBI Taxonomy" id="5364"/>
    <lineage>
        <taxon>Eukaryota</taxon>
        <taxon>Fungi</taxon>
        <taxon>Dikarya</taxon>
        <taxon>Basidiomycota</taxon>
        <taxon>Agaricomycotina</taxon>
        <taxon>Agaricomycetes</taxon>
        <taxon>Gloeophyllales</taxon>
        <taxon>Gloeophyllaceae</taxon>
        <taxon>Heliocybe</taxon>
    </lineage>
</organism>
<evidence type="ECO:0000313" key="5">
    <source>
        <dbReference type="Proteomes" id="UP000305948"/>
    </source>
</evidence>
<evidence type="ECO:0000256" key="2">
    <source>
        <dbReference type="SAM" id="MobiDB-lite"/>
    </source>
</evidence>
<proteinExistence type="predicted"/>